<dbReference type="GO" id="GO:0046872">
    <property type="term" value="F:metal ion binding"/>
    <property type="evidence" value="ECO:0007669"/>
    <property type="project" value="UniProtKB-KW"/>
</dbReference>
<evidence type="ECO:0000259" key="4">
    <source>
        <dbReference type="Pfam" id="PF03328"/>
    </source>
</evidence>
<dbReference type="Gene3D" id="3.20.20.60">
    <property type="entry name" value="Phosphoenolpyruvate-binding domains"/>
    <property type="match status" value="1"/>
</dbReference>
<dbReference type="Pfam" id="PF03328">
    <property type="entry name" value="HpcH_HpaI"/>
    <property type="match status" value="1"/>
</dbReference>
<dbReference type="InterPro" id="IPR015813">
    <property type="entry name" value="Pyrv/PenolPyrv_kinase-like_dom"/>
</dbReference>
<evidence type="ECO:0000256" key="3">
    <source>
        <dbReference type="ARBA" id="ARBA00023239"/>
    </source>
</evidence>
<evidence type="ECO:0000313" key="5">
    <source>
        <dbReference type="EMBL" id="HEX70242.1"/>
    </source>
</evidence>
<dbReference type="InterPro" id="IPR005000">
    <property type="entry name" value="Aldolase/citrate-lyase_domain"/>
</dbReference>
<dbReference type="GO" id="GO:0005737">
    <property type="term" value="C:cytoplasm"/>
    <property type="evidence" value="ECO:0007669"/>
    <property type="project" value="TreeGrafter"/>
</dbReference>
<name>A0A7C3ARA0_9BACT</name>
<accession>A0A7C3ARA0</accession>
<reference evidence="5" key="1">
    <citation type="journal article" date="2020" name="mSystems">
        <title>Genome- and Community-Level Interaction Insights into Carbon Utilization and Element Cycling Functions of Hydrothermarchaeota in Hydrothermal Sediment.</title>
        <authorList>
            <person name="Zhou Z."/>
            <person name="Liu Y."/>
            <person name="Xu W."/>
            <person name="Pan J."/>
            <person name="Luo Z.H."/>
            <person name="Li M."/>
        </authorList>
    </citation>
    <scope>NUCLEOTIDE SEQUENCE [LARGE SCALE GENOMIC DNA]</scope>
    <source>
        <strain evidence="5">SpSt-192</strain>
    </source>
</reference>
<dbReference type="InterPro" id="IPR040442">
    <property type="entry name" value="Pyrv_kinase-like_dom_sf"/>
</dbReference>
<feature type="domain" description="HpcH/HpaI aldolase/citrate lyase" evidence="4">
    <location>
        <begin position="17"/>
        <end position="203"/>
    </location>
</feature>
<dbReference type="EMBL" id="DSID01000253">
    <property type="protein sequence ID" value="HEX70242.1"/>
    <property type="molecule type" value="Genomic_DNA"/>
</dbReference>
<dbReference type="AlphaFoldDB" id="A0A7C3ARA0"/>
<organism evidence="5">
    <name type="scientific">Thermorudis sp</name>
    <dbReference type="NCBI Taxonomy" id="1969470"/>
    <lineage>
        <taxon>Bacteria</taxon>
        <taxon>Pseudomonadati</taxon>
        <taxon>Thermomicrobiota</taxon>
        <taxon>Thermomicrobia</taxon>
        <taxon>Thermomicrobia incertae sedis</taxon>
        <taxon>Thermorudis</taxon>
    </lineage>
</organism>
<keyword evidence="2" id="KW-0479">Metal-binding</keyword>
<comment type="similarity">
    <text evidence="1">Belongs to the HpcH/HpaI aldolase family.</text>
</comment>
<comment type="caution">
    <text evidence="5">The sequence shown here is derived from an EMBL/GenBank/DDBJ whole genome shotgun (WGS) entry which is preliminary data.</text>
</comment>
<proteinExistence type="inferred from homology"/>
<dbReference type="GO" id="GO:0016832">
    <property type="term" value="F:aldehyde-lyase activity"/>
    <property type="evidence" value="ECO:0007669"/>
    <property type="project" value="TreeGrafter"/>
</dbReference>
<dbReference type="PANTHER" id="PTHR30502:SF0">
    <property type="entry name" value="PHOSPHOENOLPYRUVATE CARBOXYLASE FAMILY PROTEIN"/>
    <property type="match status" value="1"/>
</dbReference>
<dbReference type="PANTHER" id="PTHR30502">
    <property type="entry name" value="2-KETO-3-DEOXY-L-RHAMNONATE ALDOLASE"/>
    <property type="match status" value="1"/>
</dbReference>
<evidence type="ECO:0000256" key="1">
    <source>
        <dbReference type="ARBA" id="ARBA00005568"/>
    </source>
</evidence>
<evidence type="ECO:0000256" key="2">
    <source>
        <dbReference type="ARBA" id="ARBA00022723"/>
    </source>
</evidence>
<keyword evidence="3" id="KW-0456">Lyase</keyword>
<gene>
    <name evidence="5" type="ORF">ENP13_03245</name>
</gene>
<dbReference type="InterPro" id="IPR050251">
    <property type="entry name" value="HpcH-HpaI_aldolase"/>
</dbReference>
<protein>
    <recommendedName>
        <fullName evidence="4">HpcH/HpaI aldolase/citrate lyase domain-containing protein</fullName>
    </recommendedName>
</protein>
<sequence length="253" mass="26817">MRENKVKRKLQAGEAVIGCFVPYPSAELAEICGLIGFDFVLIDAEHGPTSVESAYHMVLAAEAGGATPIIRVPQNAQQVILRYLDIGAGGIMVPQVNSADEARAVVTAARYYPHGRRGIAGVRAAGFGLQQSLSDYTAQANAETLAIVQIESLAAVERLPEILEVPGIDLLFVGPNDLAQSMGYPGQLLHPEVQAVVEQVVRQVDGRVPLGTTAATPELARRQIERGFRMVAANTTALLAASGRALIEAARKG</sequence>
<dbReference type="SUPFAM" id="SSF51621">
    <property type="entry name" value="Phosphoenolpyruvate/pyruvate domain"/>
    <property type="match status" value="1"/>
</dbReference>